<dbReference type="PATRIC" id="fig|701521.8.peg.137"/>
<dbReference type="STRING" id="701521.PECL_146"/>
<sequence length="399" mass="43751">MPELKKSLHSKTRKSLSQIGRSAIRQFDQEVSSIPGILKLTLGEPDLDTPDHIKDALISAVQQNQSHYAAAAGNIELRTAISNYLKKVNKIKYNPNSEIIVTVGATEAIYSSMTSLLESGDGVIIPTPAFPLYSAVAIVNDAVPIEVDTSNTDFVLTPDVLEDALQHNPNTKMVVLNYPTNPTGVTYSRQQLAALAKVLKKYSVFVLVDEIYCELNFGAEHASITEFIPDQTILINGVSKSYAMTGYRVGYLAAPKQVVTNILKLHGFAVTTVPTTIMVAATEAIEHGDADIIRMKQIYSKRRDYIVTEFKKMGFSLASPQGAFYLFAKIPDGFPQNSRTFAVDLAQNGKLALVPGVVFGPGGEGYVRLSYAASMDHLKEAVSRMHTYLNNWRKNNESN</sequence>
<dbReference type="EC" id="2.6.1.-" evidence="6"/>
<dbReference type="eggNOG" id="COG0436">
    <property type="taxonomic scope" value="Bacteria"/>
</dbReference>
<organism evidence="8 9">
    <name type="scientific">Pediococcus claussenii (strain ATCC BAA-344 / DSM 14800 / JCM 18046 / KCTC 3811 / LMG 21948 / P06)</name>
    <dbReference type="NCBI Taxonomy" id="701521"/>
    <lineage>
        <taxon>Bacteria</taxon>
        <taxon>Bacillati</taxon>
        <taxon>Bacillota</taxon>
        <taxon>Bacilli</taxon>
        <taxon>Lactobacillales</taxon>
        <taxon>Lactobacillaceae</taxon>
        <taxon>Pediococcus</taxon>
    </lineage>
</organism>
<dbReference type="EMBL" id="CP003137">
    <property type="protein sequence ID" value="AEV94470.1"/>
    <property type="molecule type" value="Genomic_DNA"/>
</dbReference>
<dbReference type="PANTHER" id="PTHR46383:SF4">
    <property type="entry name" value="AMINOTRANSFERASE"/>
    <property type="match status" value="1"/>
</dbReference>
<comment type="cofactor">
    <cofactor evidence="1 6">
        <name>pyridoxal 5'-phosphate</name>
        <dbReference type="ChEBI" id="CHEBI:597326"/>
    </cofactor>
</comment>
<evidence type="ECO:0000256" key="6">
    <source>
        <dbReference type="RuleBase" id="RU000481"/>
    </source>
</evidence>
<dbReference type="GO" id="GO:0008483">
    <property type="term" value="F:transaminase activity"/>
    <property type="evidence" value="ECO:0007669"/>
    <property type="project" value="UniProtKB-KW"/>
</dbReference>
<dbReference type="InterPro" id="IPR004839">
    <property type="entry name" value="Aminotransferase_I/II_large"/>
</dbReference>
<dbReference type="SUPFAM" id="SSF53383">
    <property type="entry name" value="PLP-dependent transferases"/>
    <property type="match status" value="1"/>
</dbReference>
<evidence type="ECO:0000256" key="2">
    <source>
        <dbReference type="ARBA" id="ARBA00007441"/>
    </source>
</evidence>
<evidence type="ECO:0000259" key="7">
    <source>
        <dbReference type="Pfam" id="PF00155"/>
    </source>
</evidence>
<keyword evidence="5" id="KW-0663">Pyridoxal phosphate</keyword>
<evidence type="ECO:0000313" key="9">
    <source>
        <dbReference type="Proteomes" id="UP000005444"/>
    </source>
</evidence>
<evidence type="ECO:0000256" key="4">
    <source>
        <dbReference type="ARBA" id="ARBA00022679"/>
    </source>
</evidence>
<dbReference type="PROSITE" id="PS00105">
    <property type="entry name" value="AA_TRANSFER_CLASS_1"/>
    <property type="match status" value="1"/>
</dbReference>
<dbReference type="AlphaFoldDB" id="G8PEU0"/>
<proteinExistence type="inferred from homology"/>
<dbReference type="InterPro" id="IPR015422">
    <property type="entry name" value="PyrdxlP-dep_Trfase_small"/>
</dbReference>
<dbReference type="HOGENOM" id="CLU_017584_4_3_9"/>
<reference evidence="8 9" key="1">
    <citation type="journal article" date="2012" name="J. Bacteriol.">
        <title>Complete Genome Sequence of the Beer Spoilage Organism Pediococcus claussenii ATCC BAA-344T.</title>
        <authorList>
            <person name="Pittet V."/>
            <person name="Abegunde T."/>
            <person name="Marfleet T."/>
            <person name="Haakensen M."/>
            <person name="Morrow K."/>
            <person name="Jayaprakash T."/>
            <person name="Schroeder K."/>
            <person name="Trost B."/>
            <person name="Byrns S."/>
            <person name="Bergsveinson J."/>
            <person name="Kusalik A."/>
            <person name="Ziola B."/>
        </authorList>
    </citation>
    <scope>NUCLEOTIDE SEQUENCE [LARGE SCALE GENOMIC DNA]</scope>
    <source>
        <strain evidence="8 9">ATCC BAA-344</strain>
    </source>
</reference>
<dbReference type="CDD" id="cd00609">
    <property type="entry name" value="AAT_like"/>
    <property type="match status" value="1"/>
</dbReference>
<dbReference type="InterPro" id="IPR015421">
    <property type="entry name" value="PyrdxlP-dep_Trfase_major"/>
</dbReference>
<feature type="domain" description="Aminotransferase class I/classII large" evidence="7">
    <location>
        <begin position="37"/>
        <end position="384"/>
    </location>
</feature>
<dbReference type="Gene3D" id="3.90.1150.10">
    <property type="entry name" value="Aspartate Aminotransferase, domain 1"/>
    <property type="match status" value="1"/>
</dbReference>
<dbReference type="KEGG" id="pce:PECL_146"/>
<dbReference type="RefSeq" id="WP_014214668.1">
    <property type="nucleotide sequence ID" value="NC_016605.1"/>
</dbReference>
<gene>
    <name evidence="8" type="ordered locus">PECL_146</name>
</gene>
<dbReference type="GO" id="GO:0030170">
    <property type="term" value="F:pyridoxal phosphate binding"/>
    <property type="evidence" value="ECO:0007669"/>
    <property type="project" value="InterPro"/>
</dbReference>
<dbReference type="GO" id="GO:0006520">
    <property type="term" value="P:amino acid metabolic process"/>
    <property type="evidence" value="ECO:0007669"/>
    <property type="project" value="InterPro"/>
</dbReference>
<keyword evidence="9" id="KW-1185">Reference proteome</keyword>
<keyword evidence="4 6" id="KW-0808">Transferase</keyword>
<dbReference type="Proteomes" id="UP000005444">
    <property type="component" value="Chromosome"/>
</dbReference>
<dbReference type="InterPro" id="IPR004838">
    <property type="entry name" value="NHTrfase_class1_PyrdxlP-BS"/>
</dbReference>
<evidence type="ECO:0000256" key="1">
    <source>
        <dbReference type="ARBA" id="ARBA00001933"/>
    </source>
</evidence>
<dbReference type="Pfam" id="PF00155">
    <property type="entry name" value="Aminotran_1_2"/>
    <property type="match status" value="1"/>
</dbReference>
<name>G8PEU0_PEDCP</name>
<dbReference type="InterPro" id="IPR015424">
    <property type="entry name" value="PyrdxlP-dep_Trfase"/>
</dbReference>
<keyword evidence="3 6" id="KW-0032">Aminotransferase</keyword>
<dbReference type="Gene3D" id="3.40.640.10">
    <property type="entry name" value="Type I PLP-dependent aspartate aminotransferase-like (Major domain)"/>
    <property type="match status" value="1"/>
</dbReference>
<dbReference type="InterPro" id="IPR050596">
    <property type="entry name" value="AspAT/PAT-like"/>
</dbReference>
<accession>G8PEU0</accession>
<dbReference type="PANTHER" id="PTHR46383">
    <property type="entry name" value="ASPARTATE AMINOTRANSFERASE"/>
    <property type="match status" value="1"/>
</dbReference>
<evidence type="ECO:0000313" key="8">
    <source>
        <dbReference type="EMBL" id="AEV94470.1"/>
    </source>
</evidence>
<evidence type="ECO:0000256" key="3">
    <source>
        <dbReference type="ARBA" id="ARBA00022576"/>
    </source>
</evidence>
<comment type="similarity">
    <text evidence="2 6">Belongs to the class-I pyridoxal-phosphate-dependent aminotransferase family.</text>
</comment>
<evidence type="ECO:0000256" key="5">
    <source>
        <dbReference type="ARBA" id="ARBA00022898"/>
    </source>
</evidence>
<protein>
    <recommendedName>
        <fullName evidence="6">Aminotransferase</fullName>
        <ecNumber evidence="6">2.6.1.-</ecNumber>
    </recommendedName>
</protein>